<evidence type="ECO:0000313" key="1">
    <source>
        <dbReference type="EMBL" id="VEP13098.1"/>
    </source>
</evidence>
<gene>
    <name evidence="1" type="ORF">H1P_1820010</name>
</gene>
<dbReference type="Proteomes" id="UP000320055">
    <property type="component" value="Unassembled WGS sequence"/>
</dbReference>
<evidence type="ECO:0000313" key="2">
    <source>
        <dbReference type="Proteomes" id="UP000320055"/>
    </source>
</evidence>
<sequence>MCLILRYFQHLYEIKLRIVSIYAITKEFSRFLRSLFSEIHYFLDIGRAITLNKL</sequence>
<name>A0A563VNQ6_9CYAN</name>
<reference evidence="1 2" key="1">
    <citation type="submission" date="2019-01" db="EMBL/GenBank/DDBJ databases">
        <authorList>
            <person name="Brito A."/>
        </authorList>
    </citation>
    <scope>NUCLEOTIDE SEQUENCE [LARGE SCALE GENOMIC DNA]</scope>
    <source>
        <strain evidence="1">1</strain>
    </source>
</reference>
<dbReference type="EMBL" id="CAACVJ010000093">
    <property type="protein sequence ID" value="VEP13098.1"/>
    <property type="molecule type" value="Genomic_DNA"/>
</dbReference>
<keyword evidence="2" id="KW-1185">Reference proteome</keyword>
<proteinExistence type="predicted"/>
<organism evidence="1 2">
    <name type="scientific">Hyella patelloides LEGE 07179</name>
    <dbReference type="NCBI Taxonomy" id="945734"/>
    <lineage>
        <taxon>Bacteria</taxon>
        <taxon>Bacillati</taxon>
        <taxon>Cyanobacteriota</taxon>
        <taxon>Cyanophyceae</taxon>
        <taxon>Pleurocapsales</taxon>
        <taxon>Hyellaceae</taxon>
        <taxon>Hyella</taxon>
    </lineage>
</organism>
<protein>
    <submittedName>
        <fullName evidence="1">Uncharacterized protein</fullName>
    </submittedName>
</protein>
<dbReference type="AlphaFoldDB" id="A0A563VNQ6"/>
<accession>A0A563VNQ6</accession>